<accession>A0ACD2ZXV9</accession>
<dbReference type="Proteomes" id="UP000308600">
    <property type="component" value="Unassembled WGS sequence"/>
</dbReference>
<reference evidence="1 2" key="1">
    <citation type="journal article" date="2019" name="Nat. Ecol. Evol.">
        <title>Megaphylogeny resolves global patterns of mushroom evolution.</title>
        <authorList>
            <person name="Varga T."/>
            <person name="Krizsan K."/>
            <person name="Foldi C."/>
            <person name="Dima B."/>
            <person name="Sanchez-Garcia M."/>
            <person name="Sanchez-Ramirez S."/>
            <person name="Szollosi G.J."/>
            <person name="Szarkandi J.G."/>
            <person name="Papp V."/>
            <person name="Albert L."/>
            <person name="Andreopoulos W."/>
            <person name="Angelini C."/>
            <person name="Antonin V."/>
            <person name="Barry K.W."/>
            <person name="Bougher N.L."/>
            <person name="Buchanan P."/>
            <person name="Buyck B."/>
            <person name="Bense V."/>
            <person name="Catcheside P."/>
            <person name="Chovatia M."/>
            <person name="Cooper J."/>
            <person name="Damon W."/>
            <person name="Desjardin D."/>
            <person name="Finy P."/>
            <person name="Geml J."/>
            <person name="Haridas S."/>
            <person name="Hughes K."/>
            <person name="Justo A."/>
            <person name="Karasinski D."/>
            <person name="Kautmanova I."/>
            <person name="Kiss B."/>
            <person name="Kocsube S."/>
            <person name="Kotiranta H."/>
            <person name="LaButti K.M."/>
            <person name="Lechner B.E."/>
            <person name="Liimatainen K."/>
            <person name="Lipzen A."/>
            <person name="Lukacs Z."/>
            <person name="Mihaltcheva S."/>
            <person name="Morgado L.N."/>
            <person name="Niskanen T."/>
            <person name="Noordeloos M.E."/>
            <person name="Ohm R.A."/>
            <person name="Ortiz-Santana B."/>
            <person name="Ovrebo C."/>
            <person name="Racz N."/>
            <person name="Riley R."/>
            <person name="Savchenko A."/>
            <person name="Shiryaev A."/>
            <person name="Soop K."/>
            <person name="Spirin V."/>
            <person name="Szebenyi C."/>
            <person name="Tomsovsky M."/>
            <person name="Tulloss R.E."/>
            <person name="Uehling J."/>
            <person name="Grigoriev I.V."/>
            <person name="Vagvolgyi C."/>
            <person name="Papp T."/>
            <person name="Martin F.M."/>
            <person name="Miettinen O."/>
            <person name="Hibbett D.S."/>
            <person name="Nagy L.G."/>
        </authorList>
    </citation>
    <scope>NUCLEOTIDE SEQUENCE [LARGE SCALE GENOMIC DNA]</scope>
    <source>
        <strain evidence="1 2">NL-1719</strain>
    </source>
</reference>
<protein>
    <submittedName>
        <fullName evidence="1">Uncharacterized protein</fullName>
    </submittedName>
</protein>
<feature type="non-terminal residue" evidence="1">
    <location>
        <position position="1"/>
    </location>
</feature>
<evidence type="ECO:0000313" key="2">
    <source>
        <dbReference type="Proteomes" id="UP000308600"/>
    </source>
</evidence>
<evidence type="ECO:0000313" key="1">
    <source>
        <dbReference type="EMBL" id="TFK58262.1"/>
    </source>
</evidence>
<dbReference type="EMBL" id="ML209496">
    <property type="protein sequence ID" value="TFK58262.1"/>
    <property type="molecule type" value="Genomic_DNA"/>
</dbReference>
<feature type="non-terminal residue" evidence="1">
    <location>
        <position position="90"/>
    </location>
</feature>
<gene>
    <name evidence="1" type="ORF">BDN72DRAFT_748755</name>
</gene>
<sequence length="90" mass="10325">GLYENTLVQKFLNGMSFKNKDDDGIRFEQYFNPVPVEGFALFYTAIECCADEWATGVQADIHFTAATYRSVYKKHLATLTKFKELAKDDK</sequence>
<proteinExistence type="predicted"/>
<keyword evidence="2" id="KW-1185">Reference proteome</keyword>
<organism evidence="1 2">
    <name type="scientific">Pluteus cervinus</name>
    <dbReference type="NCBI Taxonomy" id="181527"/>
    <lineage>
        <taxon>Eukaryota</taxon>
        <taxon>Fungi</taxon>
        <taxon>Dikarya</taxon>
        <taxon>Basidiomycota</taxon>
        <taxon>Agaricomycotina</taxon>
        <taxon>Agaricomycetes</taxon>
        <taxon>Agaricomycetidae</taxon>
        <taxon>Agaricales</taxon>
        <taxon>Pluteineae</taxon>
        <taxon>Pluteaceae</taxon>
        <taxon>Pluteus</taxon>
    </lineage>
</organism>
<name>A0ACD2ZXV9_9AGAR</name>